<dbReference type="Pfam" id="PF17920">
    <property type="entry name" value="TetR_C_16"/>
    <property type="match status" value="1"/>
</dbReference>
<sequence>MRVTDVRGKRAGGRRPGVSGTREAILAAAQRGFAEHGYLATTIRGVAAAAGVDPALVLQFFGSKDGLFDAALRADPPTRDLAALLDDGGVADLGERLTRRYLELWEGRDTGPRLLAVVRGASASPSASAMVSAFMADAVMLPLARAVGTGQAELRANLTGAHLLGVATARYVLRVEPLASLDRERVVAILAPLVQHHLTGDLAGS</sequence>
<reference evidence="4 5" key="1">
    <citation type="submission" date="2019-10" db="EMBL/GenBank/DDBJ databases">
        <title>Nonomuraea sp. nov., isolated from Phyllanthus amarus.</title>
        <authorList>
            <person name="Klykleung N."/>
            <person name="Tanasupawat S."/>
        </authorList>
    </citation>
    <scope>NUCLEOTIDE SEQUENCE [LARGE SCALE GENOMIC DNA]</scope>
    <source>
        <strain evidence="4 5">CR1-09</strain>
    </source>
</reference>
<dbReference type="PANTHER" id="PTHR30055">
    <property type="entry name" value="HTH-TYPE TRANSCRIPTIONAL REGULATOR RUTR"/>
    <property type="match status" value="1"/>
</dbReference>
<dbReference type="InterPro" id="IPR041678">
    <property type="entry name" value="TetR_C_16"/>
</dbReference>
<feature type="DNA-binding region" description="H-T-H motif" evidence="2">
    <location>
        <begin position="42"/>
        <end position="61"/>
    </location>
</feature>
<evidence type="ECO:0000313" key="4">
    <source>
        <dbReference type="EMBL" id="KAB8180024.1"/>
    </source>
</evidence>
<evidence type="ECO:0000313" key="5">
    <source>
        <dbReference type="Proteomes" id="UP000313066"/>
    </source>
</evidence>
<dbReference type="Pfam" id="PF00440">
    <property type="entry name" value="TetR_N"/>
    <property type="match status" value="1"/>
</dbReference>
<dbReference type="InterPro" id="IPR009057">
    <property type="entry name" value="Homeodomain-like_sf"/>
</dbReference>
<dbReference type="Gene3D" id="1.10.10.60">
    <property type="entry name" value="Homeodomain-like"/>
    <property type="match status" value="1"/>
</dbReference>
<name>A0A5N6BHM0_9ACTN</name>
<dbReference type="SUPFAM" id="SSF46689">
    <property type="entry name" value="Homeodomain-like"/>
    <property type="match status" value="1"/>
</dbReference>
<dbReference type="GO" id="GO:0003700">
    <property type="term" value="F:DNA-binding transcription factor activity"/>
    <property type="evidence" value="ECO:0007669"/>
    <property type="project" value="TreeGrafter"/>
</dbReference>
<gene>
    <name evidence="4" type="ORF">FH610_035220</name>
</gene>
<feature type="domain" description="HTH tetR-type" evidence="3">
    <location>
        <begin position="19"/>
        <end position="79"/>
    </location>
</feature>
<evidence type="ECO:0000256" key="1">
    <source>
        <dbReference type="ARBA" id="ARBA00023125"/>
    </source>
</evidence>
<organism evidence="4 5">
    <name type="scientific">Microbispora catharanthi</name>
    <dbReference type="NCBI Taxonomy" id="1712871"/>
    <lineage>
        <taxon>Bacteria</taxon>
        <taxon>Bacillati</taxon>
        <taxon>Actinomycetota</taxon>
        <taxon>Actinomycetes</taxon>
        <taxon>Streptosporangiales</taxon>
        <taxon>Streptosporangiaceae</taxon>
        <taxon>Microbispora</taxon>
    </lineage>
</organism>
<dbReference type="InterPro" id="IPR036271">
    <property type="entry name" value="Tet_transcr_reg_TetR-rel_C_sf"/>
</dbReference>
<dbReference type="EMBL" id="VDMA02000025">
    <property type="protein sequence ID" value="KAB8180024.1"/>
    <property type="molecule type" value="Genomic_DNA"/>
</dbReference>
<dbReference type="InterPro" id="IPR001647">
    <property type="entry name" value="HTH_TetR"/>
</dbReference>
<dbReference type="PANTHER" id="PTHR30055:SF235">
    <property type="entry name" value="TRANSCRIPTIONAL REGULATORY PROTEIN"/>
    <property type="match status" value="1"/>
</dbReference>
<protein>
    <submittedName>
        <fullName evidence="4">TetR family transcriptional regulator</fullName>
    </submittedName>
</protein>
<dbReference type="GO" id="GO:0000976">
    <property type="term" value="F:transcription cis-regulatory region binding"/>
    <property type="evidence" value="ECO:0007669"/>
    <property type="project" value="TreeGrafter"/>
</dbReference>
<dbReference type="InterPro" id="IPR050109">
    <property type="entry name" value="HTH-type_TetR-like_transc_reg"/>
</dbReference>
<dbReference type="Gene3D" id="1.10.357.10">
    <property type="entry name" value="Tetracycline Repressor, domain 2"/>
    <property type="match status" value="1"/>
</dbReference>
<comment type="caution">
    <text evidence="4">The sequence shown here is derived from an EMBL/GenBank/DDBJ whole genome shotgun (WGS) entry which is preliminary data.</text>
</comment>
<dbReference type="SUPFAM" id="SSF48498">
    <property type="entry name" value="Tetracyclin repressor-like, C-terminal domain"/>
    <property type="match status" value="1"/>
</dbReference>
<keyword evidence="5" id="KW-1185">Reference proteome</keyword>
<dbReference type="PRINTS" id="PR00455">
    <property type="entry name" value="HTHTETR"/>
</dbReference>
<dbReference type="PROSITE" id="PS50977">
    <property type="entry name" value="HTH_TETR_2"/>
    <property type="match status" value="1"/>
</dbReference>
<keyword evidence="1 2" id="KW-0238">DNA-binding</keyword>
<accession>A0A5N6BHM0</accession>
<evidence type="ECO:0000256" key="2">
    <source>
        <dbReference type="PROSITE-ProRule" id="PRU00335"/>
    </source>
</evidence>
<evidence type="ECO:0000259" key="3">
    <source>
        <dbReference type="PROSITE" id="PS50977"/>
    </source>
</evidence>
<proteinExistence type="predicted"/>
<dbReference type="Proteomes" id="UP000313066">
    <property type="component" value="Unassembled WGS sequence"/>
</dbReference>
<dbReference type="AlphaFoldDB" id="A0A5N6BHM0"/>